<keyword evidence="2" id="KW-1185">Reference proteome</keyword>
<accession>A0ACC0GF65</accession>
<evidence type="ECO:0000313" key="1">
    <source>
        <dbReference type="EMBL" id="KAI7999791.1"/>
    </source>
</evidence>
<reference evidence="1 2" key="1">
    <citation type="journal article" date="2022" name="Plant J.">
        <title>Chromosome-level genome of Camellia lanceoleosa provides a valuable resource for understanding genome evolution and self-incompatibility.</title>
        <authorList>
            <person name="Gong W."/>
            <person name="Xiao S."/>
            <person name="Wang L."/>
            <person name="Liao Z."/>
            <person name="Chang Y."/>
            <person name="Mo W."/>
            <person name="Hu G."/>
            <person name="Li W."/>
            <person name="Zhao G."/>
            <person name="Zhu H."/>
            <person name="Hu X."/>
            <person name="Ji K."/>
            <person name="Xiang X."/>
            <person name="Song Q."/>
            <person name="Yuan D."/>
            <person name="Jin S."/>
            <person name="Zhang L."/>
        </authorList>
    </citation>
    <scope>NUCLEOTIDE SEQUENCE [LARGE SCALE GENOMIC DNA]</scope>
    <source>
        <strain evidence="1">SQ_2022a</strain>
    </source>
</reference>
<proteinExistence type="predicted"/>
<organism evidence="1 2">
    <name type="scientific">Camellia lanceoleosa</name>
    <dbReference type="NCBI Taxonomy" id="1840588"/>
    <lineage>
        <taxon>Eukaryota</taxon>
        <taxon>Viridiplantae</taxon>
        <taxon>Streptophyta</taxon>
        <taxon>Embryophyta</taxon>
        <taxon>Tracheophyta</taxon>
        <taxon>Spermatophyta</taxon>
        <taxon>Magnoliopsida</taxon>
        <taxon>eudicotyledons</taxon>
        <taxon>Gunneridae</taxon>
        <taxon>Pentapetalae</taxon>
        <taxon>asterids</taxon>
        <taxon>Ericales</taxon>
        <taxon>Theaceae</taxon>
        <taxon>Camellia</taxon>
    </lineage>
</organism>
<sequence length="110" mass="11991">MTSNKFALSRFGRSLSFESCSPEAKSAEAKSPEDNDARISIKCSYNELYNEDNISPHEVDHEISPASHSGKISVPAVPPEISDLYPSISHSQNSNPGVQVLQIDSNWATV</sequence>
<dbReference type="Proteomes" id="UP001060215">
    <property type="component" value="Chromosome 8"/>
</dbReference>
<gene>
    <name evidence="1" type="ORF">LOK49_LG09G02665</name>
</gene>
<dbReference type="EMBL" id="CM045765">
    <property type="protein sequence ID" value="KAI7999791.1"/>
    <property type="molecule type" value="Genomic_DNA"/>
</dbReference>
<name>A0ACC0GF65_9ERIC</name>
<comment type="caution">
    <text evidence="1">The sequence shown here is derived from an EMBL/GenBank/DDBJ whole genome shotgun (WGS) entry which is preliminary data.</text>
</comment>
<protein>
    <submittedName>
        <fullName evidence="1">Uncharacterized protein</fullName>
    </submittedName>
</protein>
<evidence type="ECO:0000313" key="2">
    <source>
        <dbReference type="Proteomes" id="UP001060215"/>
    </source>
</evidence>